<keyword evidence="3" id="KW-1185">Reference proteome</keyword>
<organism evidence="2 3">
    <name type="scientific">Sandaracinobacteroides saxicola</name>
    <dbReference type="NCBI Taxonomy" id="2759707"/>
    <lineage>
        <taxon>Bacteria</taxon>
        <taxon>Pseudomonadati</taxon>
        <taxon>Pseudomonadota</taxon>
        <taxon>Alphaproteobacteria</taxon>
        <taxon>Sphingomonadales</taxon>
        <taxon>Sphingosinicellaceae</taxon>
        <taxon>Sandaracinobacteroides</taxon>
    </lineage>
</organism>
<dbReference type="EMBL" id="CP059851">
    <property type="protein sequence ID" value="QMW22949.1"/>
    <property type="molecule type" value="Genomic_DNA"/>
</dbReference>
<keyword evidence="1" id="KW-0472">Membrane</keyword>
<dbReference type="KEGG" id="sand:H3309_00065"/>
<evidence type="ECO:0000313" key="3">
    <source>
        <dbReference type="Proteomes" id="UP000515292"/>
    </source>
</evidence>
<dbReference type="AlphaFoldDB" id="A0A7G5IHV7"/>
<dbReference type="Proteomes" id="UP000515292">
    <property type="component" value="Chromosome"/>
</dbReference>
<sequence>MGTPDLSLPLSLVLQVVTLIVAAIGPFLAYRYTKKLALSSNRQQWLDALRDDVASFLSFSDHAAYLHSLMNAKKVDQLIQFDDSHNYFNEIINLSKASYRIRLRLRSGNEMHHDLIIKVEKLKKARVGEDRIALRDDVLKSSECLIQHVWQQIKNQ</sequence>
<proteinExistence type="predicted"/>
<reference evidence="2 3" key="1">
    <citation type="submission" date="2020-07" db="EMBL/GenBank/DDBJ databases">
        <title>Complete genome sequence for Sandaracinobacter sp. M6.</title>
        <authorList>
            <person name="Tang Y."/>
            <person name="Liu Q."/>
            <person name="Guo Z."/>
            <person name="Lei P."/>
            <person name="Huang B."/>
        </authorList>
    </citation>
    <scope>NUCLEOTIDE SEQUENCE [LARGE SCALE GENOMIC DNA]</scope>
    <source>
        <strain evidence="2 3">M6</strain>
    </source>
</reference>
<accession>A0A7G5IHV7</accession>
<feature type="transmembrane region" description="Helical" evidence="1">
    <location>
        <begin position="12"/>
        <end position="32"/>
    </location>
</feature>
<evidence type="ECO:0000256" key="1">
    <source>
        <dbReference type="SAM" id="Phobius"/>
    </source>
</evidence>
<protein>
    <submittedName>
        <fullName evidence="2">Uncharacterized protein</fullName>
    </submittedName>
</protein>
<gene>
    <name evidence="2" type="ORF">H3309_00065</name>
</gene>
<keyword evidence="1" id="KW-0812">Transmembrane</keyword>
<name>A0A7G5IHV7_9SPHN</name>
<dbReference type="RefSeq" id="WP_182296319.1">
    <property type="nucleotide sequence ID" value="NZ_CP059851.1"/>
</dbReference>
<keyword evidence="1" id="KW-1133">Transmembrane helix</keyword>
<evidence type="ECO:0000313" key="2">
    <source>
        <dbReference type="EMBL" id="QMW22949.1"/>
    </source>
</evidence>